<accession>A0A8H7C872</accession>
<comment type="caution">
    <text evidence="1">The sequence shown here is derived from an EMBL/GenBank/DDBJ whole genome shotgun (WGS) entry which is preliminary data.</text>
</comment>
<dbReference type="EMBL" id="JABXXO010000011">
    <property type="protein sequence ID" value="KAF7764018.1"/>
    <property type="molecule type" value="Genomic_DNA"/>
</dbReference>
<dbReference type="Proteomes" id="UP000629468">
    <property type="component" value="Unassembled WGS sequence"/>
</dbReference>
<reference evidence="1 2" key="1">
    <citation type="journal article" name="Sci. Rep.">
        <title>Telomere-to-telomere assembled and centromere annotated genomes of the two main subspecies of the button mushroom Agaricus bisporus reveal especially polymorphic chromosome ends.</title>
        <authorList>
            <person name="Sonnenberg A.S.M."/>
            <person name="Sedaghat-Telgerd N."/>
            <person name="Lavrijssen B."/>
            <person name="Ohm R.A."/>
            <person name="Hendrickx P.M."/>
            <person name="Scholtmeijer K."/>
            <person name="Baars J.J.P."/>
            <person name="van Peer A."/>
        </authorList>
    </citation>
    <scope>NUCLEOTIDE SEQUENCE [LARGE SCALE GENOMIC DNA]</scope>
    <source>
        <strain evidence="1 2">H119_p4</strain>
    </source>
</reference>
<sequence>MEKKPKPLPDFKKSGKWGGPQMLILILYPYDISSSSTPHVGTDSFQPFHALLVRLLPEYIKNRNHPLRHMR</sequence>
<dbReference type="AlphaFoldDB" id="A0A8H7C872"/>
<organism evidence="1 2">
    <name type="scientific">Agaricus bisporus var. burnettii</name>
    <dbReference type="NCBI Taxonomy" id="192524"/>
    <lineage>
        <taxon>Eukaryota</taxon>
        <taxon>Fungi</taxon>
        <taxon>Dikarya</taxon>
        <taxon>Basidiomycota</taxon>
        <taxon>Agaricomycotina</taxon>
        <taxon>Agaricomycetes</taxon>
        <taxon>Agaricomycetidae</taxon>
        <taxon>Agaricales</taxon>
        <taxon>Agaricineae</taxon>
        <taxon>Agaricaceae</taxon>
        <taxon>Agaricus</taxon>
    </lineage>
</organism>
<protein>
    <submittedName>
        <fullName evidence="1">Uncharacterized protein</fullName>
    </submittedName>
</protein>
<evidence type="ECO:0000313" key="2">
    <source>
        <dbReference type="Proteomes" id="UP000629468"/>
    </source>
</evidence>
<name>A0A8H7C872_AGABI</name>
<evidence type="ECO:0000313" key="1">
    <source>
        <dbReference type="EMBL" id="KAF7764018.1"/>
    </source>
</evidence>
<gene>
    <name evidence="1" type="ORF">Agabi119p4_8555</name>
</gene>
<proteinExistence type="predicted"/>